<evidence type="ECO:0000313" key="4">
    <source>
        <dbReference type="EMBL" id="KAK9188396.1"/>
    </source>
</evidence>
<comment type="similarity">
    <text evidence="1">Belongs to the PPR family. P subfamily.</text>
</comment>
<dbReference type="PROSITE" id="PS51375">
    <property type="entry name" value="PPR"/>
    <property type="match status" value="13"/>
</dbReference>
<feature type="repeat" description="PPR" evidence="3">
    <location>
        <begin position="284"/>
        <end position="318"/>
    </location>
</feature>
<dbReference type="PANTHER" id="PTHR47447">
    <property type="entry name" value="OS03G0856100 PROTEIN"/>
    <property type="match status" value="1"/>
</dbReference>
<dbReference type="AlphaFoldDB" id="A0AAP0LXC7"/>
<dbReference type="Pfam" id="PF01535">
    <property type="entry name" value="PPR"/>
    <property type="match status" value="5"/>
</dbReference>
<feature type="repeat" description="PPR" evidence="3">
    <location>
        <begin position="543"/>
        <end position="577"/>
    </location>
</feature>
<organism evidence="4 5">
    <name type="scientific">Citrus x changshan-huyou</name>
    <dbReference type="NCBI Taxonomy" id="2935761"/>
    <lineage>
        <taxon>Eukaryota</taxon>
        <taxon>Viridiplantae</taxon>
        <taxon>Streptophyta</taxon>
        <taxon>Embryophyta</taxon>
        <taxon>Tracheophyta</taxon>
        <taxon>Spermatophyta</taxon>
        <taxon>Magnoliopsida</taxon>
        <taxon>eudicotyledons</taxon>
        <taxon>Gunneridae</taxon>
        <taxon>Pentapetalae</taxon>
        <taxon>rosids</taxon>
        <taxon>malvids</taxon>
        <taxon>Sapindales</taxon>
        <taxon>Rutaceae</taxon>
        <taxon>Aurantioideae</taxon>
        <taxon>Citrus</taxon>
    </lineage>
</organism>
<evidence type="ECO:0000256" key="3">
    <source>
        <dbReference type="PROSITE-ProRule" id="PRU00708"/>
    </source>
</evidence>
<keyword evidence="5" id="KW-1185">Reference proteome</keyword>
<dbReference type="Pfam" id="PF13041">
    <property type="entry name" value="PPR_2"/>
    <property type="match status" value="5"/>
</dbReference>
<feature type="repeat" description="PPR" evidence="3">
    <location>
        <begin position="684"/>
        <end position="718"/>
    </location>
</feature>
<evidence type="ECO:0000256" key="1">
    <source>
        <dbReference type="ARBA" id="ARBA00007626"/>
    </source>
</evidence>
<keyword evidence="2" id="KW-0677">Repeat</keyword>
<feature type="repeat" description="PPR" evidence="3">
    <location>
        <begin position="754"/>
        <end position="788"/>
    </location>
</feature>
<feature type="repeat" description="PPR" evidence="3">
    <location>
        <begin position="508"/>
        <end position="542"/>
    </location>
</feature>
<dbReference type="InterPro" id="IPR011990">
    <property type="entry name" value="TPR-like_helical_dom_sf"/>
</dbReference>
<dbReference type="InterPro" id="IPR002885">
    <property type="entry name" value="PPR_rpt"/>
</dbReference>
<evidence type="ECO:0000256" key="2">
    <source>
        <dbReference type="ARBA" id="ARBA00022737"/>
    </source>
</evidence>
<dbReference type="Pfam" id="PF13812">
    <property type="entry name" value="PPR_3"/>
    <property type="match status" value="1"/>
</dbReference>
<proteinExistence type="inferred from homology"/>
<evidence type="ECO:0000313" key="5">
    <source>
        <dbReference type="Proteomes" id="UP001428341"/>
    </source>
</evidence>
<gene>
    <name evidence="4" type="ORF">WN944_019799</name>
</gene>
<comment type="caution">
    <text evidence="4">The sequence shown here is derived from an EMBL/GenBank/DDBJ whole genome shotgun (WGS) entry which is preliminary data.</text>
</comment>
<protein>
    <recommendedName>
        <fullName evidence="6">Pentatricopeptide repeat-containing protein</fullName>
    </recommendedName>
</protein>
<feature type="repeat" description="PPR" evidence="3">
    <location>
        <begin position="319"/>
        <end position="353"/>
    </location>
</feature>
<reference evidence="4 5" key="1">
    <citation type="submission" date="2024-05" db="EMBL/GenBank/DDBJ databases">
        <title>Haplotype-resolved chromosome-level genome assembly of Huyou (Citrus changshanensis).</title>
        <authorList>
            <person name="Miao C."/>
            <person name="Chen W."/>
            <person name="Wu Y."/>
            <person name="Wang L."/>
            <person name="Zhao S."/>
            <person name="Grierson D."/>
            <person name="Xu C."/>
            <person name="Chen K."/>
        </authorList>
    </citation>
    <scope>NUCLEOTIDE SEQUENCE [LARGE SCALE GENOMIC DNA]</scope>
    <source>
        <strain evidence="4">01-14</strain>
        <tissue evidence="4">Leaf</tissue>
    </source>
</reference>
<feature type="repeat" description="PPR" evidence="3">
    <location>
        <begin position="473"/>
        <end position="507"/>
    </location>
</feature>
<feature type="repeat" description="PPR" evidence="3">
    <location>
        <begin position="578"/>
        <end position="612"/>
    </location>
</feature>
<feature type="repeat" description="PPR" evidence="3">
    <location>
        <begin position="215"/>
        <end position="249"/>
    </location>
</feature>
<accession>A0AAP0LXC7</accession>
<feature type="repeat" description="PPR" evidence="3">
    <location>
        <begin position="648"/>
        <end position="682"/>
    </location>
</feature>
<name>A0AAP0LXC7_9ROSI</name>
<dbReference type="PANTHER" id="PTHR47447:SF28">
    <property type="entry name" value="PENTACOTRIPEPTIDE-REPEAT REGION OF PRORP DOMAIN-CONTAINING PROTEIN"/>
    <property type="match status" value="1"/>
</dbReference>
<evidence type="ECO:0008006" key="6">
    <source>
        <dbReference type="Google" id="ProtNLM"/>
    </source>
</evidence>
<dbReference type="Gene3D" id="1.25.40.10">
    <property type="entry name" value="Tetratricopeptide repeat domain"/>
    <property type="match status" value="5"/>
</dbReference>
<dbReference type="Proteomes" id="UP001428341">
    <property type="component" value="Unassembled WGS sequence"/>
</dbReference>
<sequence>MALSKFEVPAPRNFYNSIKELCFGTKFERPICSNLQNNNTLPSDVFEITDKIISIFAKKPFSPNNPELIDLSPKLTNKVVENVLNKFRSWKLANFFFAWASVQHGYKHNIYTYNAMASILSRARRIAPLRVLAQDVVKSRCFMSPGALGFLIRCLGSVGLVEEANTLFDQVKREGLCVPNNYSYNCLLEAVCKSCSVDLVEMRLKEMHDCGWGYDKYTLTPLLQIYCNSGQFDKALSVFNEIVDHRWVDEHVFYILLVAFSKWGEVDKACELIERMDDCNIRLNEKTFCVLIHGFVKESRVDKALQLFDKMKKSGFASDAAMYDVIFGGLCKNKQLEMALQLYSEMKGSGITPDFEILSKLITSCSDEGELTLLVKEIWEDMDVNTMTLLCNSIMRILVSNGSIDQAYNLLQAMIKGEPIADVGVEMLMIFKGTVSPNTTSFDIIINTLLKDGKLDLALSLFREMTQIGCMQNVFLYNNLIDGLCNSNRLEESYELLREMEESGFKPTHFTLNSMFRCLCRRQDVVGALNLVRKMRVQGHEPWVKHNTLLIKELCKHGKAMEALRFLTDMVQEGFLPDIVCYSAAIGGLIDIKRVDLALELFREICAHGCCPDIVAYNIIISGLCKAQRVAEAEDLFNEMITKGLIPSVATYNLLINGWCKSGNIDQAMLCLSRMLEKESGSPDVITYTTLIDGLCIAGRPDDAIMLWNEMEEKGCAPNRITFMALITGLCKCDRPGAALVHFRMMKEKGMKPDMFVFVALISAFLSELNPPLAFEVLKEMVDEGNFPDPLDKNYLVVRDAILKLSEDTRTARPVKNLIKEGSIPTISLSDGGSEGRSRPTISSE</sequence>
<feature type="repeat" description="PPR" evidence="3">
    <location>
        <begin position="438"/>
        <end position="472"/>
    </location>
</feature>
<feature type="repeat" description="PPR" evidence="3">
    <location>
        <begin position="613"/>
        <end position="647"/>
    </location>
</feature>
<dbReference type="SUPFAM" id="SSF81901">
    <property type="entry name" value="HCP-like"/>
    <property type="match status" value="2"/>
</dbReference>
<dbReference type="NCBIfam" id="TIGR00756">
    <property type="entry name" value="PPR"/>
    <property type="match status" value="14"/>
</dbReference>
<dbReference type="EMBL" id="JBCGBO010000007">
    <property type="protein sequence ID" value="KAK9188396.1"/>
    <property type="molecule type" value="Genomic_DNA"/>
</dbReference>
<feature type="repeat" description="PPR" evidence="3">
    <location>
        <begin position="719"/>
        <end position="753"/>
    </location>
</feature>